<keyword evidence="2" id="KW-0812">Transmembrane</keyword>
<keyword evidence="2" id="KW-0472">Membrane</keyword>
<name>A0A5D3E8U5_9BACE</name>
<dbReference type="InterPro" id="IPR032272">
    <property type="entry name" value="DUF4834"/>
</dbReference>
<feature type="compositionally biased region" description="Polar residues" evidence="1">
    <location>
        <begin position="72"/>
        <end position="81"/>
    </location>
</feature>
<gene>
    <name evidence="3" type="ORF">FNJ60_11665</name>
</gene>
<reference evidence="3 4" key="1">
    <citation type="submission" date="2019-07" db="EMBL/GenBank/DDBJ databases">
        <title>Draft Genome Sequences of Bacteroides pyogenes Strains Isolated from the Uterus Holstein Dairy Cows with Metritis.</title>
        <authorList>
            <person name="Cunha F."/>
            <person name="Galvao K.N."/>
            <person name="Jeon S.J."/>
            <person name="Jeong K.C."/>
        </authorList>
    </citation>
    <scope>NUCLEOTIDE SEQUENCE [LARGE SCALE GENOMIC DNA]</scope>
    <source>
        <strain evidence="3 4">KG-31</strain>
    </source>
</reference>
<proteinExistence type="predicted"/>
<comment type="caution">
    <text evidence="3">The sequence shown here is derived from an EMBL/GenBank/DDBJ whole genome shotgun (WGS) entry which is preliminary data.</text>
</comment>
<dbReference type="EMBL" id="VKLW01000028">
    <property type="protein sequence ID" value="TYK32563.1"/>
    <property type="molecule type" value="Genomic_DNA"/>
</dbReference>
<accession>A0A5D3E8U5</accession>
<organism evidence="3 4">
    <name type="scientific">Bacteroides pyogenes</name>
    <dbReference type="NCBI Taxonomy" id="310300"/>
    <lineage>
        <taxon>Bacteria</taxon>
        <taxon>Pseudomonadati</taxon>
        <taxon>Bacteroidota</taxon>
        <taxon>Bacteroidia</taxon>
        <taxon>Bacteroidales</taxon>
        <taxon>Bacteroidaceae</taxon>
        <taxon>Bacteroides</taxon>
    </lineage>
</organism>
<evidence type="ECO:0000256" key="1">
    <source>
        <dbReference type="SAM" id="MobiDB-lite"/>
    </source>
</evidence>
<dbReference type="Pfam" id="PF16118">
    <property type="entry name" value="DUF4834"/>
    <property type="match status" value="1"/>
</dbReference>
<feature type="transmembrane region" description="Helical" evidence="2">
    <location>
        <begin position="6"/>
        <end position="30"/>
    </location>
</feature>
<evidence type="ECO:0000313" key="4">
    <source>
        <dbReference type="Proteomes" id="UP000324383"/>
    </source>
</evidence>
<evidence type="ECO:0000313" key="3">
    <source>
        <dbReference type="EMBL" id="TYK32563.1"/>
    </source>
</evidence>
<feature type="region of interest" description="Disordered" evidence="1">
    <location>
        <begin position="41"/>
        <end position="84"/>
    </location>
</feature>
<protein>
    <submittedName>
        <fullName evidence="3">DUF4834 family protein</fullName>
    </submittedName>
</protein>
<feature type="compositionally biased region" description="Basic and acidic residues" evidence="1">
    <location>
        <begin position="42"/>
        <end position="51"/>
    </location>
</feature>
<keyword evidence="2" id="KW-1133">Transmembrane helix</keyword>
<keyword evidence="4" id="KW-1185">Reference proteome</keyword>
<dbReference type="RefSeq" id="WP_027325646.1">
    <property type="nucleotide sequence ID" value="NZ_CAMBON010000027.1"/>
</dbReference>
<dbReference type="AlphaFoldDB" id="A0A5D3E8U5"/>
<sequence length="102" mass="11828">MSIILFLLFFFIIILLFGLSIIIAILRAIFGFGRNSSRHQRANFEQRDTHQHTNRKANSHSGYDYEVDDFSDSGQKQSSKKIFSKDEGEYVDFEEIKDDSSV</sequence>
<evidence type="ECO:0000256" key="2">
    <source>
        <dbReference type="SAM" id="Phobius"/>
    </source>
</evidence>
<dbReference type="Proteomes" id="UP000324383">
    <property type="component" value="Unassembled WGS sequence"/>
</dbReference>